<dbReference type="Proteomes" id="UP000198649">
    <property type="component" value="Unassembled WGS sequence"/>
</dbReference>
<proteinExistence type="predicted"/>
<gene>
    <name evidence="1" type="ORF">SAMN05216561_103215</name>
</gene>
<evidence type="ECO:0000313" key="2">
    <source>
        <dbReference type="Proteomes" id="UP000198649"/>
    </source>
</evidence>
<reference evidence="1 2" key="1">
    <citation type="submission" date="2016-10" db="EMBL/GenBank/DDBJ databases">
        <authorList>
            <person name="de Groot N.N."/>
        </authorList>
    </citation>
    <scope>NUCLEOTIDE SEQUENCE [LARGE SCALE GENOMIC DNA]</scope>
    <source>
        <strain evidence="1 2">CGMCC 1.11156</strain>
    </source>
</reference>
<dbReference type="AlphaFoldDB" id="A0A1I3E4T6"/>
<name>A0A1I3E4T6_9ACTN</name>
<organism evidence="1 2">
    <name type="scientific">Nocardioides psychrotolerans</name>
    <dbReference type="NCBI Taxonomy" id="1005945"/>
    <lineage>
        <taxon>Bacteria</taxon>
        <taxon>Bacillati</taxon>
        <taxon>Actinomycetota</taxon>
        <taxon>Actinomycetes</taxon>
        <taxon>Propionibacteriales</taxon>
        <taxon>Nocardioidaceae</taxon>
        <taxon>Nocardioides</taxon>
    </lineage>
</organism>
<accession>A0A1I3E4T6</accession>
<keyword evidence="2" id="KW-1185">Reference proteome</keyword>
<evidence type="ECO:0000313" key="1">
    <source>
        <dbReference type="EMBL" id="SFH93868.1"/>
    </source>
</evidence>
<protein>
    <submittedName>
        <fullName evidence="1">Uncharacterized protein</fullName>
    </submittedName>
</protein>
<sequence>MGTRGQRCGMPSESQSYATGYATARTCLATLARISPECTAITFRELLLTLDDLHDGATPATYPLIAGRADLLLWLESAVRRMIAAGGDADALELILRISRAV</sequence>
<dbReference type="EMBL" id="FOQG01000003">
    <property type="protein sequence ID" value="SFH93868.1"/>
    <property type="molecule type" value="Genomic_DNA"/>
</dbReference>